<dbReference type="Pfam" id="PF00573">
    <property type="entry name" value="Ribosomal_L4"/>
    <property type="match status" value="1"/>
</dbReference>
<dbReference type="GO" id="GO:1990904">
    <property type="term" value="C:ribonucleoprotein complex"/>
    <property type="evidence" value="ECO:0007669"/>
    <property type="project" value="UniProtKB-KW"/>
</dbReference>
<sequence>MNFTFMKLSVFHGFNNLRLGNKCLPHQSIAFYSTQLPEQVVSNKSDVVFHETKQFRNVFHQPRQAWVENLDTAEEKHHGLVNLHPDIFGQIPRLDVINSNIEWQKKYRWVRYDHTKVTNEVERTGRKPWPQKGTGRARHGSKRGPLWLGGSRAHGPRSPTTHFFMLPFYERIMGLTSTLSIKLMQDDLHIVKDLILPVEDPKYLEQLVEERCWGPSVLFVDSTDYMERNISIVTDQIKHYNLMPVYGLNVYSMLKHDTLVLTVDALKQIEEKILLALNRSDNERFVKRFVIDTV</sequence>
<keyword evidence="4" id="KW-0496">Mitochondrion</keyword>
<keyword evidence="5" id="KW-0687">Ribonucleoprotein</keyword>
<dbReference type="GO" id="GO:0005743">
    <property type="term" value="C:mitochondrial inner membrane"/>
    <property type="evidence" value="ECO:0007669"/>
    <property type="project" value="UniProtKB-ARBA"/>
</dbReference>
<dbReference type="EMBL" id="HBUF01091675">
    <property type="protein sequence ID" value="CAG6635860.1"/>
    <property type="molecule type" value="Transcribed_RNA"/>
</dbReference>
<dbReference type="FunFam" id="3.40.1370.10:FF:000005">
    <property type="entry name" value="39S ribosomal protein L4, mitochondrial"/>
    <property type="match status" value="1"/>
</dbReference>
<proteinExistence type="inferred from homology"/>
<evidence type="ECO:0000256" key="5">
    <source>
        <dbReference type="ARBA" id="ARBA00023274"/>
    </source>
</evidence>
<comment type="similarity">
    <text evidence="2">Belongs to the universal ribosomal protein uL4 family.</text>
</comment>
<dbReference type="EMBL" id="HBUF01279902">
    <property type="protein sequence ID" value="CAG6687124.1"/>
    <property type="molecule type" value="Transcribed_RNA"/>
</dbReference>
<dbReference type="PANTHER" id="PTHR10746">
    <property type="entry name" value="50S RIBOSOMAL PROTEIN L4"/>
    <property type="match status" value="1"/>
</dbReference>
<evidence type="ECO:0000256" key="4">
    <source>
        <dbReference type="ARBA" id="ARBA00023128"/>
    </source>
</evidence>
<dbReference type="GO" id="GO:0006412">
    <property type="term" value="P:translation"/>
    <property type="evidence" value="ECO:0007669"/>
    <property type="project" value="InterPro"/>
</dbReference>
<comment type="subcellular location">
    <subcellularLocation>
        <location evidence="1">Mitochondrion</location>
    </subcellularLocation>
</comment>
<dbReference type="EMBL" id="HBUF01279905">
    <property type="protein sequence ID" value="CAG6687127.1"/>
    <property type="molecule type" value="Transcribed_RNA"/>
</dbReference>
<evidence type="ECO:0000256" key="8">
    <source>
        <dbReference type="SAM" id="MobiDB-lite"/>
    </source>
</evidence>
<dbReference type="EMBL" id="HBUF01091678">
    <property type="protein sequence ID" value="CAG6635869.1"/>
    <property type="molecule type" value="Transcribed_RNA"/>
</dbReference>
<evidence type="ECO:0000313" key="9">
    <source>
        <dbReference type="EMBL" id="CAG6635869.1"/>
    </source>
</evidence>
<dbReference type="Gene3D" id="3.40.1370.10">
    <property type="match status" value="1"/>
</dbReference>
<organism evidence="9">
    <name type="scientific">Cacopsylla melanoneura</name>
    <dbReference type="NCBI Taxonomy" id="428564"/>
    <lineage>
        <taxon>Eukaryota</taxon>
        <taxon>Metazoa</taxon>
        <taxon>Ecdysozoa</taxon>
        <taxon>Arthropoda</taxon>
        <taxon>Hexapoda</taxon>
        <taxon>Insecta</taxon>
        <taxon>Pterygota</taxon>
        <taxon>Neoptera</taxon>
        <taxon>Paraneoptera</taxon>
        <taxon>Hemiptera</taxon>
        <taxon>Sternorrhyncha</taxon>
        <taxon>Psylloidea</taxon>
        <taxon>Psyllidae</taxon>
        <taxon>Psyllinae</taxon>
        <taxon>Cacopsylla</taxon>
    </lineage>
</organism>
<feature type="region of interest" description="Disordered" evidence="8">
    <location>
        <begin position="125"/>
        <end position="154"/>
    </location>
</feature>
<dbReference type="SUPFAM" id="SSF52166">
    <property type="entry name" value="Ribosomal protein L4"/>
    <property type="match status" value="1"/>
</dbReference>
<evidence type="ECO:0000256" key="6">
    <source>
        <dbReference type="ARBA" id="ARBA00040565"/>
    </source>
</evidence>
<evidence type="ECO:0000256" key="7">
    <source>
        <dbReference type="ARBA" id="ARBA00082711"/>
    </source>
</evidence>
<evidence type="ECO:0000256" key="3">
    <source>
        <dbReference type="ARBA" id="ARBA00022980"/>
    </source>
</evidence>
<dbReference type="EMBL" id="HBUF01091677">
    <property type="protein sequence ID" value="CAG6635866.1"/>
    <property type="molecule type" value="Transcribed_RNA"/>
</dbReference>
<dbReference type="EMBL" id="HBUF01279903">
    <property type="protein sequence ID" value="CAG6687125.1"/>
    <property type="molecule type" value="Transcribed_RNA"/>
</dbReference>
<evidence type="ECO:0000256" key="2">
    <source>
        <dbReference type="ARBA" id="ARBA00010528"/>
    </source>
</evidence>
<accession>A0A8D8VW51</accession>
<dbReference type="InterPro" id="IPR002136">
    <property type="entry name" value="Ribosomal_uL4"/>
</dbReference>
<dbReference type="AlphaFoldDB" id="A0A8D8VW51"/>
<evidence type="ECO:0000256" key="1">
    <source>
        <dbReference type="ARBA" id="ARBA00004173"/>
    </source>
</evidence>
<dbReference type="GO" id="GO:0005840">
    <property type="term" value="C:ribosome"/>
    <property type="evidence" value="ECO:0007669"/>
    <property type="project" value="UniProtKB-KW"/>
</dbReference>
<dbReference type="GO" id="GO:0003735">
    <property type="term" value="F:structural constituent of ribosome"/>
    <property type="evidence" value="ECO:0007669"/>
    <property type="project" value="InterPro"/>
</dbReference>
<dbReference type="EMBL" id="HBUF01279904">
    <property type="protein sequence ID" value="CAG6687126.1"/>
    <property type="molecule type" value="Transcribed_RNA"/>
</dbReference>
<reference evidence="9" key="1">
    <citation type="submission" date="2021-05" db="EMBL/GenBank/DDBJ databases">
        <authorList>
            <person name="Alioto T."/>
            <person name="Alioto T."/>
            <person name="Gomez Garrido J."/>
        </authorList>
    </citation>
    <scope>NUCLEOTIDE SEQUENCE</scope>
</reference>
<keyword evidence="3 9" id="KW-0689">Ribosomal protein</keyword>
<name>A0A8D8VW51_9HEMI</name>
<dbReference type="PANTHER" id="PTHR10746:SF6">
    <property type="entry name" value="LARGE RIBOSOMAL SUBUNIT PROTEIN UL4M"/>
    <property type="match status" value="1"/>
</dbReference>
<protein>
    <recommendedName>
        <fullName evidence="6">Large ribosomal subunit protein uL4m</fullName>
    </recommendedName>
    <alternativeName>
        <fullName evidence="7">39S ribosomal protein L4, mitochondrial</fullName>
    </alternativeName>
</protein>
<dbReference type="InterPro" id="IPR023574">
    <property type="entry name" value="Ribosomal_uL4_dom_sf"/>
</dbReference>
<dbReference type="InterPro" id="IPR013005">
    <property type="entry name" value="Ribosomal_uL4-like"/>
</dbReference>